<reference evidence="7" key="1">
    <citation type="submission" date="2020-05" db="EMBL/GenBank/DDBJ databases">
        <title>Frigoriglobus tundricola gen. nov., sp. nov., a psychrotolerant cellulolytic planctomycete of the family Gemmataceae with two divergent copies of 16S rRNA gene.</title>
        <authorList>
            <person name="Kulichevskaya I.S."/>
            <person name="Ivanova A.A."/>
            <person name="Naumoff D.G."/>
            <person name="Beletsky A.V."/>
            <person name="Rijpstra W.I.C."/>
            <person name="Sinninghe Damste J.S."/>
            <person name="Mardanov A.V."/>
            <person name="Ravin N.V."/>
            <person name="Dedysh S.N."/>
        </authorList>
    </citation>
    <scope>NUCLEOTIDE SEQUENCE [LARGE SCALE GENOMIC DNA]</scope>
    <source>
        <strain evidence="7">PL17</strain>
    </source>
</reference>
<sequence length="787" mass="87094">MPLARLLFAVSAVLFPTIPATAEEKVDFARDIRPILSNACFKCHGPATQKAKLRLDDRAAAITQGALTPGKHADSELLRRALLADDDDGRMPPPGVAERLTADQIAKLKTWIDQGAEYPPHWAFVAPKRPTPPDPKHPPLNTIDRFVFARLEKDGLAPSPEADRATLIRRVTLDLTGLLPAPKEVEDFLNDDSPRAYENVVDRLLASPHYGERQARHWLDLARYADSNGYTIDGPRHVWAYRDWVISALNADLPFDQFTIEQLAGDLLPNATLQQKVATGFHRNTPFNEEGGTDAEQFRVERTVDRANTTAAVWLGLTAGCAQCHDHKYDPVSQKDYYRLYAFFDSCDEPTLALGGSPEAEKRIAELSAKLASARLVGADDEAKKLIEELKKVQSQVPTTLVIRERPKPRQTFVQVRGDFLRKGDEVQPAYPAALGATPAGRLTRLDLAKWLVSANHPLTARVTVNREWQKFFGRGLVETENDFGLQGNFPTHSELLDWLAVEFQEPTPNPSPKGGEQGEEPTPPAPLPEGRAEFARGASAPTASVNERVSGPPPPSGRGAGGVGWSFKRLHKLIVMSATYKQSSAARHDLTERDPRNLLLGRQTRLRLEAEIIRDVSLSASGLLNPKVGGPGVFPPQPKEVFAFTQSNHPWVESTGPDRYRRGMYTFIWRQSQHPLLTTFDAADAQTVCTKRNRSNTPLQALHMANDPVFVEFATALGTRIEAEGPSDDAGRIAFAYRVCFAREPSTAEVARVQTYLDAKRKADPKTAWAAVARVLMNVDEFITRE</sequence>
<dbReference type="Pfam" id="PF07583">
    <property type="entry name" value="PSCyt2"/>
    <property type="match status" value="1"/>
</dbReference>
<dbReference type="Gene3D" id="1.10.760.10">
    <property type="entry name" value="Cytochrome c-like domain"/>
    <property type="match status" value="1"/>
</dbReference>
<dbReference type="Proteomes" id="UP000503447">
    <property type="component" value="Chromosome"/>
</dbReference>
<dbReference type="PANTHER" id="PTHR35889:SF3">
    <property type="entry name" value="F-BOX DOMAIN-CONTAINING PROTEIN"/>
    <property type="match status" value="1"/>
</dbReference>
<dbReference type="AlphaFoldDB" id="A0A6M5YFB7"/>
<accession>A0A6M5YFB7</accession>
<keyword evidence="2" id="KW-0732">Signal</keyword>
<evidence type="ECO:0008006" key="8">
    <source>
        <dbReference type="Google" id="ProtNLM"/>
    </source>
</evidence>
<dbReference type="SUPFAM" id="SSF46626">
    <property type="entry name" value="Cytochrome c"/>
    <property type="match status" value="1"/>
</dbReference>
<dbReference type="EMBL" id="CP053452">
    <property type="protein sequence ID" value="QJW92689.1"/>
    <property type="molecule type" value="Genomic_DNA"/>
</dbReference>
<organism evidence="6 7">
    <name type="scientific">Frigoriglobus tundricola</name>
    <dbReference type="NCBI Taxonomy" id="2774151"/>
    <lineage>
        <taxon>Bacteria</taxon>
        <taxon>Pseudomonadati</taxon>
        <taxon>Planctomycetota</taxon>
        <taxon>Planctomycetia</taxon>
        <taxon>Gemmatales</taxon>
        <taxon>Gemmataceae</taxon>
        <taxon>Frigoriglobus</taxon>
    </lineage>
</organism>
<feature type="chain" id="PRO_5026762183" description="Cytochrome c domain-containing protein" evidence="2">
    <location>
        <begin position="23"/>
        <end position="787"/>
    </location>
</feature>
<dbReference type="KEGG" id="ftj:FTUN_0186"/>
<evidence type="ECO:0000313" key="6">
    <source>
        <dbReference type="EMBL" id="QJW92689.1"/>
    </source>
</evidence>
<evidence type="ECO:0000259" key="5">
    <source>
        <dbReference type="Pfam" id="PF07635"/>
    </source>
</evidence>
<feature type="domain" description="DUF1549" evidence="3">
    <location>
        <begin position="143"/>
        <end position="348"/>
    </location>
</feature>
<evidence type="ECO:0000256" key="1">
    <source>
        <dbReference type="SAM" id="MobiDB-lite"/>
    </source>
</evidence>
<dbReference type="PANTHER" id="PTHR35889">
    <property type="entry name" value="CYCLOINULO-OLIGOSACCHARIDE FRUCTANOTRANSFERASE-RELATED"/>
    <property type="match status" value="1"/>
</dbReference>
<dbReference type="GO" id="GO:0020037">
    <property type="term" value="F:heme binding"/>
    <property type="evidence" value="ECO:0007669"/>
    <property type="project" value="InterPro"/>
</dbReference>
<feature type="region of interest" description="Disordered" evidence="1">
    <location>
        <begin position="505"/>
        <end position="563"/>
    </location>
</feature>
<dbReference type="RefSeq" id="WP_227254694.1">
    <property type="nucleotide sequence ID" value="NZ_CP053452.2"/>
</dbReference>
<feature type="domain" description="Cytochrome C Planctomycete-type" evidence="5">
    <location>
        <begin position="40"/>
        <end position="95"/>
    </location>
</feature>
<dbReference type="InterPro" id="IPR036909">
    <property type="entry name" value="Cyt_c-like_dom_sf"/>
</dbReference>
<proteinExistence type="predicted"/>
<feature type="domain" description="DUF1553" evidence="4">
    <location>
        <begin position="565"/>
        <end position="758"/>
    </location>
</feature>
<feature type="domain" description="DUF1553" evidence="4">
    <location>
        <begin position="444"/>
        <end position="506"/>
    </location>
</feature>
<protein>
    <recommendedName>
        <fullName evidence="8">Cytochrome c domain-containing protein</fullName>
    </recommendedName>
</protein>
<dbReference type="Pfam" id="PF07635">
    <property type="entry name" value="PSCyt1"/>
    <property type="match status" value="1"/>
</dbReference>
<evidence type="ECO:0000256" key="2">
    <source>
        <dbReference type="SAM" id="SignalP"/>
    </source>
</evidence>
<name>A0A6M5YFB7_9BACT</name>
<gene>
    <name evidence="6" type="ORF">FTUN_0186</name>
</gene>
<feature type="signal peptide" evidence="2">
    <location>
        <begin position="1"/>
        <end position="22"/>
    </location>
</feature>
<evidence type="ECO:0000259" key="4">
    <source>
        <dbReference type="Pfam" id="PF07587"/>
    </source>
</evidence>
<evidence type="ECO:0000259" key="3">
    <source>
        <dbReference type="Pfam" id="PF07583"/>
    </source>
</evidence>
<keyword evidence="7" id="KW-1185">Reference proteome</keyword>
<dbReference type="GO" id="GO:0009055">
    <property type="term" value="F:electron transfer activity"/>
    <property type="evidence" value="ECO:0007669"/>
    <property type="project" value="InterPro"/>
</dbReference>
<evidence type="ECO:0000313" key="7">
    <source>
        <dbReference type="Proteomes" id="UP000503447"/>
    </source>
</evidence>
<dbReference type="InterPro" id="IPR011444">
    <property type="entry name" value="DUF1549"/>
</dbReference>
<dbReference type="InterPro" id="IPR022655">
    <property type="entry name" value="DUF1553"/>
</dbReference>
<dbReference type="Pfam" id="PF07587">
    <property type="entry name" value="PSD1"/>
    <property type="match status" value="2"/>
</dbReference>
<dbReference type="InterPro" id="IPR011429">
    <property type="entry name" value="Cyt_c_Planctomycete-type"/>
</dbReference>